<accession>A0A1I7ZBD2</accession>
<dbReference type="Proteomes" id="UP000095287">
    <property type="component" value="Unplaced"/>
</dbReference>
<dbReference type="AlphaFoldDB" id="A0A1I7ZBD2"/>
<evidence type="ECO:0000313" key="2">
    <source>
        <dbReference type="Proteomes" id="UP000095287"/>
    </source>
</evidence>
<evidence type="ECO:0000313" key="3">
    <source>
        <dbReference type="WBParaSite" id="L893_g24647.t2"/>
    </source>
</evidence>
<keyword evidence="2" id="KW-1185">Reference proteome</keyword>
<sequence length="216" mass="23222">MADLPLNLTGTTETMPQDAVSSILSLNGTLSAEDNSTSSADISSTVSSIASTTSTAASTSLASSTNDLLTPSDTSKIVEEGSPFGLIFISTILFIVAILIVGKILYSYRWKRKAQMLGSARWLPSNGSNANMGTRRGGGGAVYSAMPVNMMDTPRPESRLDWERQFFEDDVLNGGVTEEQAVRASQNHHPPMVLESIWRDFKVLIAITLMDDSITP</sequence>
<evidence type="ECO:0000256" key="1">
    <source>
        <dbReference type="SAM" id="Phobius"/>
    </source>
</evidence>
<protein>
    <submittedName>
        <fullName evidence="3">CA domain-containing protein</fullName>
    </submittedName>
</protein>
<reference evidence="3" key="1">
    <citation type="submission" date="2016-11" db="UniProtKB">
        <authorList>
            <consortium name="WormBaseParasite"/>
        </authorList>
    </citation>
    <scope>IDENTIFICATION</scope>
</reference>
<proteinExistence type="predicted"/>
<name>A0A1I7ZBD2_9BILA</name>
<keyword evidence="1" id="KW-0472">Membrane</keyword>
<keyword evidence="1" id="KW-0812">Transmembrane</keyword>
<dbReference type="WBParaSite" id="L893_g24647.t2">
    <property type="protein sequence ID" value="L893_g24647.t2"/>
    <property type="gene ID" value="L893_g24647"/>
</dbReference>
<organism evidence="2 3">
    <name type="scientific">Steinernema glaseri</name>
    <dbReference type="NCBI Taxonomy" id="37863"/>
    <lineage>
        <taxon>Eukaryota</taxon>
        <taxon>Metazoa</taxon>
        <taxon>Ecdysozoa</taxon>
        <taxon>Nematoda</taxon>
        <taxon>Chromadorea</taxon>
        <taxon>Rhabditida</taxon>
        <taxon>Tylenchina</taxon>
        <taxon>Panagrolaimomorpha</taxon>
        <taxon>Strongyloidoidea</taxon>
        <taxon>Steinernematidae</taxon>
        <taxon>Steinernema</taxon>
    </lineage>
</organism>
<feature type="transmembrane region" description="Helical" evidence="1">
    <location>
        <begin position="84"/>
        <end position="106"/>
    </location>
</feature>
<keyword evidence="1" id="KW-1133">Transmembrane helix</keyword>